<accession>A0A316FTP1</accession>
<reference evidence="2 3" key="1">
    <citation type="submission" date="2018-05" db="EMBL/GenBank/DDBJ databases">
        <title>Genomic Encyclopedia of Type Strains, Phase IV (KMG-IV): sequencing the most valuable type-strain genomes for metagenomic binning, comparative biology and taxonomic classification.</title>
        <authorList>
            <person name="Goeker M."/>
        </authorList>
    </citation>
    <scope>NUCLEOTIDE SEQUENCE [LARGE SCALE GENOMIC DNA]</scope>
    <source>
        <strain evidence="2 3">DSM 25350</strain>
    </source>
</reference>
<dbReference type="OrthoDB" id="8526133at2"/>
<protein>
    <submittedName>
        <fullName evidence="2">Hemerythrin HHE cation binding domain-containing protein</fullName>
    </submittedName>
</protein>
<dbReference type="RefSeq" id="WP_109763614.1">
    <property type="nucleotide sequence ID" value="NZ_QGGU01000006.1"/>
</dbReference>
<sequence length="175" mass="20730">MFAFISDFFKGRPKEEAQPKLQSVSQSQSRAERTIKYDPTLIDTLKKDHSKLVTLYGSMWKEGFEKKDYRKLSNMIAEFKASFQSHLLKENVKFYVYLEQSLAGDIHTLQVVKDFRTDMNEIANAVIQFCKKYAHQAFTHEMEQDFERDYVKIGEVLTRRVSMEENELYLLYQPE</sequence>
<gene>
    <name evidence="2" type="ORF">C8D97_106253</name>
</gene>
<organism evidence="2 3">
    <name type="scientific">Pleionea mediterranea</name>
    <dbReference type="NCBI Taxonomy" id="523701"/>
    <lineage>
        <taxon>Bacteria</taxon>
        <taxon>Pseudomonadati</taxon>
        <taxon>Pseudomonadota</taxon>
        <taxon>Gammaproteobacteria</taxon>
        <taxon>Oceanospirillales</taxon>
        <taxon>Pleioneaceae</taxon>
        <taxon>Pleionea</taxon>
    </lineage>
</organism>
<dbReference type="Gene3D" id="1.20.120.1370">
    <property type="entry name" value="Regulator of RNA polymerase sigma(70) subunit, domain 4"/>
    <property type="match status" value="1"/>
</dbReference>
<evidence type="ECO:0000313" key="2">
    <source>
        <dbReference type="EMBL" id="PWK50960.1"/>
    </source>
</evidence>
<keyword evidence="3" id="KW-1185">Reference proteome</keyword>
<dbReference type="InterPro" id="IPR012312">
    <property type="entry name" value="Hemerythrin-like"/>
</dbReference>
<dbReference type="Proteomes" id="UP000245790">
    <property type="component" value="Unassembled WGS sequence"/>
</dbReference>
<proteinExistence type="predicted"/>
<feature type="domain" description="Hemerythrin-like" evidence="1">
    <location>
        <begin position="40"/>
        <end position="169"/>
    </location>
</feature>
<dbReference type="EMBL" id="QGGU01000006">
    <property type="protein sequence ID" value="PWK50960.1"/>
    <property type="molecule type" value="Genomic_DNA"/>
</dbReference>
<evidence type="ECO:0000313" key="3">
    <source>
        <dbReference type="Proteomes" id="UP000245790"/>
    </source>
</evidence>
<dbReference type="Pfam" id="PF01814">
    <property type="entry name" value="Hemerythrin"/>
    <property type="match status" value="1"/>
</dbReference>
<dbReference type="InterPro" id="IPR038309">
    <property type="entry name" value="Rsd/AlgQ_sf"/>
</dbReference>
<comment type="caution">
    <text evidence="2">The sequence shown here is derived from an EMBL/GenBank/DDBJ whole genome shotgun (WGS) entry which is preliminary data.</text>
</comment>
<name>A0A316FTP1_9GAMM</name>
<dbReference type="AlphaFoldDB" id="A0A316FTP1"/>
<evidence type="ECO:0000259" key="1">
    <source>
        <dbReference type="Pfam" id="PF01814"/>
    </source>
</evidence>